<feature type="compositionally biased region" description="Basic and acidic residues" evidence="1">
    <location>
        <begin position="23"/>
        <end position="32"/>
    </location>
</feature>
<proteinExistence type="predicted"/>
<gene>
    <name evidence="2" type="ORF">FGF80_10075</name>
</gene>
<dbReference type="EMBL" id="CP040637">
    <property type="protein sequence ID" value="QCW03565.1"/>
    <property type="molecule type" value="Genomic_DNA"/>
</dbReference>
<name>A0A4P9THH5_9EURY</name>
<dbReference type="KEGG" id="npl:FGF80_10075"/>
<organism evidence="2 3">
    <name type="scientific">Natrinema pallidum</name>
    <dbReference type="NCBI Taxonomy" id="69527"/>
    <lineage>
        <taxon>Archaea</taxon>
        <taxon>Methanobacteriati</taxon>
        <taxon>Methanobacteriota</taxon>
        <taxon>Stenosarchaea group</taxon>
        <taxon>Halobacteria</taxon>
        <taxon>Halobacteriales</taxon>
        <taxon>Natrialbaceae</taxon>
        <taxon>Natrinema</taxon>
    </lineage>
</organism>
<evidence type="ECO:0000313" key="2">
    <source>
        <dbReference type="EMBL" id="QCW03565.1"/>
    </source>
</evidence>
<protein>
    <submittedName>
        <fullName evidence="2">Uncharacterized protein</fullName>
    </submittedName>
</protein>
<feature type="region of interest" description="Disordered" evidence="1">
    <location>
        <begin position="1"/>
        <end position="32"/>
    </location>
</feature>
<evidence type="ECO:0000313" key="3">
    <source>
        <dbReference type="Proteomes" id="UP000307562"/>
    </source>
</evidence>
<sequence>MSENVTVRLTEDGPARMRGNGETWERGDTREVTPERAEALLETHDYIEIVDENETDRESSDLADKTHDELKEIAEGRGIADEIDLRSKESIIDALEG</sequence>
<dbReference type="GeneID" id="96156332"/>
<reference evidence="3" key="1">
    <citation type="submission" date="2019-05" db="EMBL/GenBank/DDBJ databases">
        <title>Complete Genome Sequence and Methylation Pattern of the Halophilic Archaeon Natrinema pallidum BOL6-1.</title>
        <authorList>
            <person name="DasSarma P."/>
            <person name="DasSarma B.P."/>
            <person name="DasSarma S.L."/>
            <person name="Martinez F.L."/>
            <person name="Guzman D."/>
            <person name="Roberts R.J."/>
            <person name="DasSarma S."/>
        </authorList>
    </citation>
    <scope>NUCLEOTIDE SEQUENCE [LARGE SCALE GENOMIC DNA]</scope>
    <source>
        <strain evidence="3">BOL6-1</strain>
    </source>
</reference>
<keyword evidence="3" id="KW-1185">Reference proteome</keyword>
<accession>A0A4P9THH5</accession>
<dbReference type="RefSeq" id="WP_138653745.1">
    <property type="nucleotide sequence ID" value="NZ_CP040637.1"/>
</dbReference>
<dbReference type="AlphaFoldDB" id="A0A4P9THH5"/>
<evidence type="ECO:0000256" key="1">
    <source>
        <dbReference type="SAM" id="MobiDB-lite"/>
    </source>
</evidence>
<dbReference type="Proteomes" id="UP000307562">
    <property type="component" value="Chromosome"/>
</dbReference>